<evidence type="ECO:0000313" key="14">
    <source>
        <dbReference type="Proteomes" id="UP000008291"/>
    </source>
</evidence>
<feature type="binding site" evidence="10">
    <location>
        <position position="483"/>
    </location>
    <ligand>
        <name>L-glutamate</name>
        <dbReference type="ChEBI" id="CHEBI:29985"/>
    </ligand>
</feature>
<comment type="catalytic activity">
    <reaction evidence="2 11">
        <text>glutathione + H2O = L-cysteinylglycine + L-glutamate</text>
        <dbReference type="Rhea" id="RHEA:28807"/>
        <dbReference type="ChEBI" id="CHEBI:15377"/>
        <dbReference type="ChEBI" id="CHEBI:29985"/>
        <dbReference type="ChEBI" id="CHEBI:57925"/>
        <dbReference type="ChEBI" id="CHEBI:61694"/>
        <dbReference type="EC" id="3.4.19.13"/>
    </reaction>
</comment>
<feature type="binding site" evidence="10">
    <location>
        <position position="434"/>
    </location>
    <ligand>
        <name>L-glutamate</name>
        <dbReference type="ChEBI" id="CHEBI:29985"/>
    </ligand>
</feature>
<organism evidence="13 14">
    <name type="scientific">Thiobacillus denitrificans (strain ATCC 25259 / T1)</name>
    <dbReference type="NCBI Taxonomy" id="292415"/>
    <lineage>
        <taxon>Bacteria</taxon>
        <taxon>Pseudomonadati</taxon>
        <taxon>Pseudomonadota</taxon>
        <taxon>Betaproteobacteria</taxon>
        <taxon>Nitrosomonadales</taxon>
        <taxon>Thiobacillaceae</taxon>
        <taxon>Thiobacillus</taxon>
    </lineage>
</organism>
<keyword evidence="14" id="KW-1185">Reference proteome</keyword>
<accession>Q3SJ07</accession>
<evidence type="ECO:0000256" key="9">
    <source>
        <dbReference type="PIRSR" id="PIRSR600101-1"/>
    </source>
</evidence>
<dbReference type="eggNOG" id="COG0405">
    <property type="taxonomic scope" value="Bacteria"/>
</dbReference>
<name>Q3SJ07_THIDA</name>
<dbReference type="AlphaFoldDB" id="Q3SJ07"/>
<feature type="binding site" evidence="10">
    <location>
        <begin position="461"/>
        <end position="462"/>
    </location>
    <ligand>
        <name>L-glutamate</name>
        <dbReference type="ChEBI" id="CHEBI:29985"/>
    </ligand>
</feature>
<dbReference type="EC" id="3.4.19.13" evidence="11"/>
<comment type="pathway">
    <text evidence="11">Sulfur metabolism; glutathione metabolism.</text>
</comment>
<comment type="catalytic activity">
    <reaction evidence="8 11">
        <text>an N-terminal (5-L-glutamyl)-[peptide] + an alpha-amino acid = 5-L-glutamyl amino acid + an N-terminal L-alpha-aminoacyl-[peptide]</text>
        <dbReference type="Rhea" id="RHEA:23904"/>
        <dbReference type="Rhea" id="RHEA-COMP:9780"/>
        <dbReference type="Rhea" id="RHEA-COMP:9795"/>
        <dbReference type="ChEBI" id="CHEBI:77644"/>
        <dbReference type="ChEBI" id="CHEBI:78597"/>
        <dbReference type="ChEBI" id="CHEBI:78599"/>
        <dbReference type="ChEBI" id="CHEBI:78608"/>
        <dbReference type="EC" id="2.3.2.2"/>
    </reaction>
</comment>
<evidence type="ECO:0000256" key="3">
    <source>
        <dbReference type="ARBA" id="ARBA00009381"/>
    </source>
</evidence>
<evidence type="ECO:0000256" key="4">
    <source>
        <dbReference type="ARBA" id="ARBA00022679"/>
    </source>
</evidence>
<dbReference type="KEGG" id="tbd:Tbd_1410"/>
<evidence type="ECO:0000256" key="5">
    <source>
        <dbReference type="ARBA" id="ARBA00022801"/>
    </source>
</evidence>
<keyword evidence="7 11" id="KW-0012">Acyltransferase</keyword>
<dbReference type="MEROPS" id="T03.001"/>
<sequence>MPMNRFLLWLLLSLVASPLRAAPDGVVAVSHPAAAAAGARMLATGGNAVDAAAAVQFALNVVEPQSSGIGGGGFMLIHLAKTGETVIVDSRERAPAASRADMFAPGGAPMAFPLASTSGLAVGVPGTVRGVDTALRRWGTMALADTLAPAIELAAGGFRVNRFLAADIADDGGRTAIHPETAAIFRPGGVPLAEGDWLVQPDLARTLRLIATGGPKVFYEGPLARAIVEAQQRTRGELGEPGRGRMAIADLRDYTAAIRRPLTGQYRGWTVASMPPPSSGGLTLLQTLGLLERFPLGDTTQGYGFGSAKTVHLMIEAMRLAFADRAVWIGDDDARALPQAALLHPQYQAARAALIDPARRIEQASAGDPTRWAPAATKAPQRIRSRAESPQTTHFSIVDRWGNVVSYTSTIEYTWGAGITVPGYGFLLNNELTDFNFVPSADSATGNPGANDVAPGRRPRSSMAPTLLLKNGRPVAAYGSPGGATIINSVLNMTLNLVDHGMTPGQAIAAPRVSVTSAAGKVACEGGEDFMQPRLSIAVQDRLRALGHVGLGEAGTDGCQGRIGSVQAVVVDLTSGAQYGAADPRREGTVIRVGPGAPLAP</sequence>
<dbReference type="GO" id="GO:0006751">
    <property type="term" value="P:glutathione catabolic process"/>
    <property type="evidence" value="ECO:0007669"/>
    <property type="project" value="UniProtKB-UniRule"/>
</dbReference>
<dbReference type="Gene3D" id="1.10.246.130">
    <property type="match status" value="1"/>
</dbReference>
<comment type="similarity">
    <text evidence="3 11">Belongs to the gamma-glutamyltransferase family.</text>
</comment>
<evidence type="ECO:0000256" key="12">
    <source>
        <dbReference type="SAM" id="SignalP"/>
    </source>
</evidence>
<gene>
    <name evidence="13" type="ordered locus">Tbd_1410</name>
</gene>
<reference evidence="13 14" key="1">
    <citation type="journal article" date="2006" name="J. Bacteriol.">
        <title>The genome sequence of the obligately chemolithoautotrophic, facultatively anaerobic bacterium Thiobacillus denitrificans.</title>
        <authorList>
            <person name="Beller H.R."/>
            <person name="Chain P.S."/>
            <person name="Letain T.E."/>
            <person name="Chakicherla A."/>
            <person name="Larimer F.W."/>
            <person name="Richardson P.M."/>
            <person name="Coleman M.A."/>
            <person name="Wood A.P."/>
            <person name="Kelly D.P."/>
        </authorList>
    </citation>
    <scope>NUCLEOTIDE SEQUENCE [LARGE SCALE GENOMIC DNA]</scope>
    <source>
        <strain evidence="13 14">ATCC 25259</strain>
    </source>
</reference>
<dbReference type="PANTHER" id="PTHR43199:SF1">
    <property type="entry name" value="GLUTATHIONE HYDROLASE PROENZYME"/>
    <property type="match status" value="1"/>
</dbReference>
<dbReference type="EMBL" id="CP000116">
    <property type="protein sequence ID" value="AAZ97363.1"/>
    <property type="molecule type" value="Genomic_DNA"/>
</dbReference>
<dbReference type="SUPFAM" id="SSF56235">
    <property type="entry name" value="N-terminal nucleophile aminohydrolases (Ntn hydrolases)"/>
    <property type="match status" value="1"/>
</dbReference>
<dbReference type="PANTHER" id="PTHR43199">
    <property type="entry name" value="GLUTATHIONE HYDROLASE"/>
    <property type="match status" value="1"/>
</dbReference>
<dbReference type="EC" id="2.3.2.2" evidence="11"/>
<dbReference type="STRING" id="292415.Tbd_1410"/>
<dbReference type="GO" id="GO:0006750">
    <property type="term" value="P:glutathione biosynthetic process"/>
    <property type="evidence" value="ECO:0007669"/>
    <property type="project" value="UniProtKB-KW"/>
</dbReference>
<dbReference type="InterPro" id="IPR043138">
    <property type="entry name" value="GGT_lsub"/>
</dbReference>
<evidence type="ECO:0000313" key="13">
    <source>
        <dbReference type="EMBL" id="AAZ97363.1"/>
    </source>
</evidence>
<dbReference type="InterPro" id="IPR000101">
    <property type="entry name" value="GGT_peptidase"/>
</dbReference>
<evidence type="ECO:0000256" key="7">
    <source>
        <dbReference type="ARBA" id="ARBA00023315"/>
    </source>
</evidence>
<evidence type="ECO:0000256" key="11">
    <source>
        <dbReference type="RuleBase" id="RU368036"/>
    </source>
</evidence>
<proteinExistence type="inferred from homology"/>
<keyword evidence="5 11" id="KW-0378">Hydrolase</keyword>
<evidence type="ECO:0000256" key="10">
    <source>
        <dbReference type="PIRSR" id="PIRSR600101-2"/>
    </source>
</evidence>
<dbReference type="InterPro" id="IPR029055">
    <property type="entry name" value="Ntn_hydrolases_N"/>
</dbReference>
<keyword evidence="12" id="KW-0732">Signal</keyword>
<dbReference type="Gene3D" id="3.60.20.40">
    <property type="match status" value="1"/>
</dbReference>
<feature type="binding site" evidence="10">
    <location>
        <position position="91"/>
    </location>
    <ligand>
        <name>L-glutamate</name>
        <dbReference type="ChEBI" id="CHEBI:29985"/>
    </ligand>
</feature>
<feature type="chain" id="PRO_5004228838" description="Glutathione hydrolase proenzyme" evidence="12">
    <location>
        <begin position="22"/>
        <end position="601"/>
    </location>
</feature>
<dbReference type="NCBIfam" id="TIGR00066">
    <property type="entry name" value="g_glut_trans"/>
    <property type="match status" value="1"/>
</dbReference>
<comment type="subunit">
    <text evidence="11">This enzyme consists of two polypeptide chains, which are synthesized in precursor form from a single polypeptide.</text>
</comment>
<dbReference type="GO" id="GO:0103068">
    <property type="term" value="F:leukotriene C4 gamma-glutamyl transferase activity"/>
    <property type="evidence" value="ECO:0007669"/>
    <property type="project" value="UniProtKB-EC"/>
</dbReference>
<comment type="catalytic activity">
    <reaction evidence="1 11">
        <text>an S-substituted glutathione + H2O = an S-substituted L-cysteinylglycine + L-glutamate</text>
        <dbReference type="Rhea" id="RHEA:59468"/>
        <dbReference type="ChEBI" id="CHEBI:15377"/>
        <dbReference type="ChEBI" id="CHEBI:29985"/>
        <dbReference type="ChEBI" id="CHEBI:90779"/>
        <dbReference type="ChEBI" id="CHEBI:143103"/>
        <dbReference type="EC" id="3.4.19.13"/>
    </reaction>
</comment>
<comment type="PTM">
    <text evidence="11">Cleaved by autocatalysis into a large and a small subunit.</text>
</comment>
<dbReference type="PRINTS" id="PR01210">
    <property type="entry name" value="GGTRANSPTASE"/>
</dbReference>
<dbReference type="HOGENOM" id="CLU_014813_0_3_4"/>
<dbReference type="InterPro" id="IPR043137">
    <property type="entry name" value="GGT_ssub_C"/>
</dbReference>
<evidence type="ECO:0000256" key="8">
    <source>
        <dbReference type="ARBA" id="ARBA00047417"/>
    </source>
</evidence>
<dbReference type="InterPro" id="IPR051792">
    <property type="entry name" value="GGT_bact"/>
</dbReference>
<dbReference type="UniPathway" id="UPA00204"/>
<protein>
    <recommendedName>
        <fullName evidence="11">Glutathione hydrolase proenzyme</fullName>
        <ecNumber evidence="11">2.3.2.2</ecNumber>
        <ecNumber evidence="11">3.4.19.13</ecNumber>
    </recommendedName>
    <component>
        <recommendedName>
            <fullName evidence="11">Glutathione hydrolase large chain</fullName>
        </recommendedName>
    </component>
    <component>
        <recommendedName>
            <fullName evidence="11">Glutathione hydrolase small chain</fullName>
        </recommendedName>
    </component>
</protein>
<feature type="active site" description="Nucleophile" evidence="9">
    <location>
        <position position="392"/>
    </location>
</feature>
<keyword evidence="6 11" id="KW-0865">Zymogen</keyword>
<dbReference type="Pfam" id="PF01019">
    <property type="entry name" value="G_glu_transpept"/>
    <property type="match status" value="1"/>
</dbReference>
<dbReference type="Proteomes" id="UP000008291">
    <property type="component" value="Chromosome"/>
</dbReference>
<feature type="signal peptide" evidence="12">
    <location>
        <begin position="1"/>
        <end position="21"/>
    </location>
</feature>
<dbReference type="GO" id="GO:0036374">
    <property type="term" value="F:glutathione hydrolase activity"/>
    <property type="evidence" value="ECO:0007669"/>
    <property type="project" value="UniProtKB-UniRule"/>
</dbReference>
<evidence type="ECO:0000256" key="1">
    <source>
        <dbReference type="ARBA" id="ARBA00001049"/>
    </source>
</evidence>
<keyword evidence="4 11" id="KW-0808">Transferase</keyword>
<evidence type="ECO:0000256" key="6">
    <source>
        <dbReference type="ARBA" id="ARBA00023145"/>
    </source>
</evidence>
<keyword evidence="11" id="KW-0317">Glutathione biosynthesis</keyword>
<evidence type="ECO:0000256" key="2">
    <source>
        <dbReference type="ARBA" id="ARBA00001089"/>
    </source>
</evidence>